<comment type="caution">
    <text evidence="1">The sequence shown here is derived from an EMBL/GenBank/DDBJ whole genome shotgun (WGS) entry which is preliminary data.</text>
</comment>
<keyword evidence="2" id="KW-1185">Reference proteome</keyword>
<sequence>MAISGGLGTAGACLKSSSSKLKFLTLKLLFAALYKECISKDFFFVENQMSCWDQSRGQPCPNLARTLFIIFLSDDHPYIDIIVFVRTIS</sequence>
<reference evidence="1 2" key="1">
    <citation type="submission" date="2020-09" db="EMBL/GenBank/DDBJ databases">
        <title>De no assembly of potato wild relative species, Solanum commersonii.</title>
        <authorList>
            <person name="Cho K."/>
        </authorList>
    </citation>
    <scope>NUCLEOTIDE SEQUENCE [LARGE SCALE GENOMIC DNA]</scope>
    <source>
        <strain evidence="1">LZ3.2</strain>
        <tissue evidence="1">Leaf</tissue>
    </source>
</reference>
<proteinExistence type="predicted"/>
<accession>A0A9J5YMH3</accession>
<organism evidence="1 2">
    <name type="scientific">Solanum commersonii</name>
    <name type="common">Commerson's wild potato</name>
    <name type="synonym">Commerson's nightshade</name>
    <dbReference type="NCBI Taxonomy" id="4109"/>
    <lineage>
        <taxon>Eukaryota</taxon>
        <taxon>Viridiplantae</taxon>
        <taxon>Streptophyta</taxon>
        <taxon>Embryophyta</taxon>
        <taxon>Tracheophyta</taxon>
        <taxon>Spermatophyta</taxon>
        <taxon>Magnoliopsida</taxon>
        <taxon>eudicotyledons</taxon>
        <taxon>Gunneridae</taxon>
        <taxon>Pentapetalae</taxon>
        <taxon>asterids</taxon>
        <taxon>lamiids</taxon>
        <taxon>Solanales</taxon>
        <taxon>Solanaceae</taxon>
        <taxon>Solanoideae</taxon>
        <taxon>Solaneae</taxon>
        <taxon>Solanum</taxon>
    </lineage>
</organism>
<name>A0A9J5YMH3_SOLCO</name>
<evidence type="ECO:0000313" key="2">
    <source>
        <dbReference type="Proteomes" id="UP000824120"/>
    </source>
</evidence>
<gene>
    <name evidence="1" type="ORF">H5410_032971</name>
</gene>
<evidence type="ECO:0000313" key="1">
    <source>
        <dbReference type="EMBL" id="KAG5601601.1"/>
    </source>
</evidence>
<protein>
    <submittedName>
        <fullName evidence="1">Uncharacterized protein</fullName>
    </submittedName>
</protein>
<dbReference type="AlphaFoldDB" id="A0A9J5YMH3"/>
<dbReference type="EMBL" id="JACXVP010000006">
    <property type="protein sequence ID" value="KAG5601601.1"/>
    <property type="molecule type" value="Genomic_DNA"/>
</dbReference>
<dbReference type="Proteomes" id="UP000824120">
    <property type="component" value="Chromosome 6"/>
</dbReference>